<dbReference type="EMBL" id="MFJF01000015">
    <property type="protein sequence ID" value="OGG06389.1"/>
    <property type="molecule type" value="Genomic_DNA"/>
</dbReference>
<sequence>MFKNGWKKKFKDYLNRKKKFFILVAIVLVAFSYLKFSAKNSRGSETAGVRSAKVKIDKNFQFPGLNNQGKTVSDKIKFKLTDVERTDTVLVKDQSFTAKNNKLFLIVHLELTNDATQLVNLLPGDLIRLSVGEDTGTRFAPDLHNNLVPVAAISTKLDRVGFVIPDDSKKFIIYVGEIEGNKQEINVVFPS</sequence>
<name>A0A1F5Z1P8_9BACT</name>
<reference evidence="2 3" key="1">
    <citation type="journal article" date="2016" name="Nat. Commun.">
        <title>Thousands of microbial genomes shed light on interconnected biogeochemical processes in an aquifer system.</title>
        <authorList>
            <person name="Anantharaman K."/>
            <person name="Brown C.T."/>
            <person name="Hug L.A."/>
            <person name="Sharon I."/>
            <person name="Castelle C.J."/>
            <person name="Probst A.J."/>
            <person name="Thomas B.C."/>
            <person name="Singh A."/>
            <person name="Wilkins M.J."/>
            <person name="Karaoz U."/>
            <person name="Brodie E.L."/>
            <person name="Williams K.H."/>
            <person name="Hubbard S.S."/>
            <person name="Banfield J.F."/>
        </authorList>
    </citation>
    <scope>NUCLEOTIDE SEQUENCE [LARGE SCALE GENOMIC DNA]</scope>
</reference>
<feature type="transmembrane region" description="Helical" evidence="1">
    <location>
        <begin position="20"/>
        <end position="36"/>
    </location>
</feature>
<keyword evidence="1" id="KW-0472">Membrane</keyword>
<accession>A0A1F5Z1P8</accession>
<dbReference type="Proteomes" id="UP000177354">
    <property type="component" value="Unassembled WGS sequence"/>
</dbReference>
<dbReference type="AlphaFoldDB" id="A0A1F5Z1P8"/>
<keyword evidence="1" id="KW-0812">Transmembrane</keyword>
<evidence type="ECO:0000313" key="3">
    <source>
        <dbReference type="Proteomes" id="UP000177354"/>
    </source>
</evidence>
<evidence type="ECO:0000256" key="1">
    <source>
        <dbReference type="SAM" id="Phobius"/>
    </source>
</evidence>
<organism evidence="2 3">
    <name type="scientific">Candidatus Gottesmanbacteria bacterium RIFCSPHIGHO2_01_FULL_40_15</name>
    <dbReference type="NCBI Taxonomy" id="1798376"/>
    <lineage>
        <taxon>Bacteria</taxon>
        <taxon>Candidatus Gottesmaniibacteriota</taxon>
    </lineage>
</organism>
<comment type="caution">
    <text evidence="2">The sequence shown here is derived from an EMBL/GenBank/DDBJ whole genome shotgun (WGS) entry which is preliminary data.</text>
</comment>
<gene>
    <name evidence="2" type="ORF">A2777_05415</name>
</gene>
<evidence type="ECO:0008006" key="4">
    <source>
        <dbReference type="Google" id="ProtNLM"/>
    </source>
</evidence>
<evidence type="ECO:0000313" key="2">
    <source>
        <dbReference type="EMBL" id="OGG06389.1"/>
    </source>
</evidence>
<keyword evidence="1" id="KW-1133">Transmembrane helix</keyword>
<protein>
    <recommendedName>
        <fullName evidence="4">DUF4352 domain-containing protein</fullName>
    </recommendedName>
</protein>
<proteinExistence type="predicted"/>